<dbReference type="RefSeq" id="XP_012943114.1">
    <property type="nucleotide sequence ID" value="XM_013087660.2"/>
</dbReference>
<evidence type="ECO:0000256" key="1">
    <source>
        <dbReference type="PROSITE-ProRule" id="PRU00076"/>
    </source>
</evidence>
<evidence type="ECO:0000313" key="5">
    <source>
        <dbReference type="RefSeq" id="XP_005090820.1"/>
    </source>
</evidence>
<dbReference type="RefSeq" id="XP_012943119.1">
    <property type="nucleotide sequence ID" value="XM_013087665.2"/>
</dbReference>
<gene>
    <name evidence="5 6 7 8" type="primary">LOC101848794</name>
</gene>
<dbReference type="PROSITE" id="PS01186">
    <property type="entry name" value="EGF_2"/>
    <property type="match status" value="1"/>
</dbReference>
<reference evidence="5 6" key="1">
    <citation type="submission" date="2025-05" db="UniProtKB">
        <authorList>
            <consortium name="RefSeq"/>
        </authorList>
    </citation>
    <scope>IDENTIFICATION</scope>
</reference>
<evidence type="ECO:0000313" key="8">
    <source>
        <dbReference type="RefSeq" id="XP_012943119.1"/>
    </source>
</evidence>
<feature type="compositionally biased region" description="Polar residues" evidence="2">
    <location>
        <begin position="293"/>
        <end position="306"/>
    </location>
</feature>
<accession>A0ABM0JCX6</accession>
<evidence type="ECO:0000256" key="2">
    <source>
        <dbReference type="SAM" id="MobiDB-lite"/>
    </source>
</evidence>
<dbReference type="SUPFAM" id="SSF57196">
    <property type="entry name" value="EGF/Laminin"/>
    <property type="match status" value="1"/>
</dbReference>
<sequence length="612" mass="66932">MLEPAAGCCREAVAAAHVTVGRTRTAQNARSVTMGEQRAPVTAQVLGRMVAVILLVLSHCLTGCAGVLSPLSHTQNLGTHFGNREPLEMVSSPLSSPSSSSPSSSPLDGVSVVDGNLEKSETSEHLSGLTSGSKGWDLVSKTYNDRPKGSKEDVHFHTYLQNLYQIKSGELRGGRVDEGKRLKVDNGKGYLLRSHDDTNSRISIKGVQSGGAPNDLLKSGSIRGDKSSSGAVVKVRNKHSPASNADDVRDKDHFASQIGYQKRIGDHQSIGLSPRHIYGDNTKYSTKYLHGESTGNRDTPISSNHGTENRQAKEVGGRSEIASDGVDSIDIAQLLSGKGQVAEIIASPGVINGVITNSGHGEKNSQDGTKPSGHSIELGEDDFESLQALIQETVHKMVERLDFNVLSHEERHHGSDVSSPPSSSSFSSSSFADTQNGGRLQDPKHQSIKAKHLGDKNSLKHWEKNSTDEHFLGWQEQFEESYNRVLNALLDATVSQSVPENFEFWRNVSSILDSSIYLSRTKRRSPRRRSRHPAFKARFLQHMRRQLAINYGHVTPCEYKDRFYCMNGGTCVIIGTLDIKTCRCPIGFTNTRCQEIDQEYILSLLSNSLVFS</sequence>
<feature type="compositionally biased region" description="Low complexity" evidence="2">
    <location>
        <begin position="90"/>
        <end position="113"/>
    </location>
</feature>
<proteinExistence type="predicted"/>
<evidence type="ECO:0000259" key="3">
    <source>
        <dbReference type="PROSITE" id="PS50026"/>
    </source>
</evidence>
<name>A0ABM0JCX6_APLCA</name>
<feature type="region of interest" description="Disordered" evidence="2">
    <location>
        <begin position="82"/>
        <end position="113"/>
    </location>
</feature>
<dbReference type="RefSeq" id="XP_005090820.1">
    <property type="nucleotide sequence ID" value="XM_005090763.3"/>
</dbReference>
<feature type="compositionally biased region" description="Low complexity" evidence="2">
    <location>
        <begin position="418"/>
        <end position="431"/>
    </location>
</feature>
<feature type="region of interest" description="Disordered" evidence="2">
    <location>
        <begin position="206"/>
        <end position="251"/>
    </location>
</feature>
<dbReference type="PROSITE" id="PS50026">
    <property type="entry name" value="EGF_3"/>
    <property type="match status" value="1"/>
</dbReference>
<dbReference type="InterPro" id="IPR000742">
    <property type="entry name" value="EGF"/>
</dbReference>
<feature type="compositionally biased region" description="Basic and acidic residues" evidence="2">
    <location>
        <begin position="307"/>
        <end position="317"/>
    </location>
</feature>
<keyword evidence="4" id="KW-1185">Reference proteome</keyword>
<evidence type="ECO:0000313" key="6">
    <source>
        <dbReference type="RefSeq" id="XP_012943114.1"/>
    </source>
</evidence>
<feature type="domain" description="EGF-like" evidence="3">
    <location>
        <begin position="553"/>
        <end position="594"/>
    </location>
</feature>
<keyword evidence="1" id="KW-1015">Disulfide bond</keyword>
<comment type="caution">
    <text evidence="1">Lacks conserved residue(s) required for the propagation of feature annotation.</text>
</comment>
<dbReference type="RefSeq" id="XP_012943116.1">
    <property type="nucleotide sequence ID" value="XM_013087662.2"/>
</dbReference>
<dbReference type="CDD" id="cd00054">
    <property type="entry name" value="EGF_CA"/>
    <property type="match status" value="1"/>
</dbReference>
<dbReference type="Gene3D" id="2.10.25.10">
    <property type="entry name" value="Laminin"/>
    <property type="match status" value="1"/>
</dbReference>
<dbReference type="GeneID" id="101848794"/>
<evidence type="ECO:0000313" key="4">
    <source>
        <dbReference type="Proteomes" id="UP000694888"/>
    </source>
</evidence>
<dbReference type="Proteomes" id="UP000694888">
    <property type="component" value="Unplaced"/>
</dbReference>
<organism evidence="4 5">
    <name type="scientific">Aplysia californica</name>
    <name type="common">California sea hare</name>
    <dbReference type="NCBI Taxonomy" id="6500"/>
    <lineage>
        <taxon>Eukaryota</taxon>
        <taxon>Metazoa</taxon>
        <taxon>Spiralia</taxon>
        <taxon>Lophotrochozoa</taxon>
        <taxon>Mollusca</taxon>
        <taxon>Gastropoda</taxon>
        <taxon>Heterobranchia</taxon>
        <taxon>Euthyneura</taxon>
        <taxon>Tectipleura</taxon>
        <taxon>Aplysiida</taxon>
        <taxon>Aplysioidea</taxon>
        <taxon>Aplysiidae</taxon>
        <taxon>Aplysia</taxon>
    </lineage>
</organism>
<evidence type="ECO:0000313" key="7">
    <source>
        <dbReference type="RefSeq" id="XP_012943116.1"/>
    </source>
</evidence>
<feature type="region of interest" description="Disordered" evidence="2">
    <location>
        <begin position="356"/>
        <end position="377"/>
    </location>
</feature>
<keyword evidence="1" id="KW-0245">EGF-like domain</keyword>
<feature type="disulfide bond" evidence="1">
    <location>
        <begin position="584"/>
        <end position="593"/>
    </location>
</feature>
<protein>
    <submittedName>
        <fullName evidence="5 6">Uncharacterized protein LOC101848794</fullName>
    </submittedName>
</protein>
<feature type="disulfide bond" evidence="1">
    <location>
        <begin position="565"/>
        <end position="582"/>
    </location>
</feature>
<feature type="region of interest" description="Disordered" evidence="2">
    <location>
        <begin position="288"/>
        <end position="321"/>
    </location>
</feature>
<feature type="region of interest" description="Disordered" evidence="2">
    <location>
        <begin position="409"/>
        <end position="460"/>
    </location>
</feature>